<proteinExistence type="predicted"/>
<dbReference type="GO" id="GO:0005886">
    <property type="term" value="C:plasma membrane"/>
    <property type="evidence" value="ECO:0007669"/>
    <property type="project" value="TreeGrafter"/>
</dbReference>
<comment type="caution">
    <text evidence="3">The sequence shown here is derived from an EMBL/GenBank/DDBJ whole genome shotgun (WGS) entry which is preliminary data.</text>
</comment>
<keyword evidence="1" id="KW-0812">Transmembrane</keyword>
<reference evidence="3 4" key="1">
    <citation type="journal article" date="2016" name="Nat. Commun.">
        <title>Thousands of microbial genomes shed light on interconnected biogeochemical processes in an aquifer system.</title>
        <authorList>
            <person name="Anantharaman K."/>
            <person name="Brown C.T."/>
            <person name="Hug L.A."/>
            <person name="Sharon I."/>
            <person name="Castelle C.J."/>
            <person name="Probst A.J."/>
            <person name="Thomas B.C."/>
            <person name="Singh A."/>
            <person name="Wilkins M.J."/>
            <person name="Karaoz U."/>
            <person name="Brodie E.L."/>
            <person name="Williams K.H."/>
            <person name="Hubbard S.S."/>
            <person name="Banfield J.F."/>
        </authorList>
    </citation>
    <scope>NUCLEOTIDE SEQUENCE [LARGE SCALE GENOMIC DNA]</scope>
</reference>
<dbReference type="EMBL" id="MHQI01000043">
    <property type="protein sequence ID" value="OGZ99253.1"/>
    <property type="molecule type" value="Genomic_DNA"/>
</dbReference>
<protein>
    <recommendedName>
        <fullName evidence="2">DUF218 domain-containing protein</fullName>
    </recommendedName>
</protein>
<dbReference type="InterPro" id="IPR051599">
    <property type="entry name" value="Cell_Envelope_Assoc"/>
</dbReference>
<feature type="transmembrane region" description="Helical" evidence="1">
    <location>
        <begin position="58"/>
        <end position="76"/>
    </location>
</feature>
<evidence type="ECO:0000256" key="1">
    <source>
        <dbReference type="SAM" id="Phobius"/>
    </source>
</evidence>
<evidence type="ECO:0000313" key="3">
    <source>
        <dbReference type="EMBL" id="OGZ99253.1"/>
    </source>
</evidence>
<dbReference type="PANTHER" id="PTHR30336:SF6">
    <property type="entry name" value="INTEGRAL MEMBRANE PROTEIN"/>
    <property type="match status" value="1"/>
</dbReference>
<dbReference type="Proteomes" id="UP000179023">
    <property type="component" value="Unassembled WGS sequence"/>
</dbReference>
<accession>A0A1G2KJ11</accession>
<evidence type="ECO:0000259" key="2">
    <source>
        <dbReference type="Pfam" id="PF02698"/>
    </source>
</evidence>
<keyword evidence="1" id="KW-1133">Transmembrane helix</keyword>
<dbReference type="CDD" id="cd06259">
    <property type="entry name" value="YdcF-like"/>
    <property type="match status" value="1"/>
</dbReference>
<feature type="transmembrane region" description="Helical" evidence="1">
    <location>
        <begin position="18"/>
        <end position="38"/>
    </location>
</feature>
<feature type="domain" description="DUF218" evidence="2">
    <location>
        <begin position="64"/>
        <end position="174"/>
    </location>
</feature>
<organism evidence="3 4">
    <name type="scientific">Candidatus Sungbacteria bacterium RIFCSPHIGHO2_02_FULL_47_11</name>
    <dbReference type="NCBI Taxonomy" id="1802270"/>
    <lineage>
        <taxon>Bacteria</taxon>
        <taxon>Candidatus Sungiibacteriota</taxon>
    </lineage>
</organism>
<dbReference type="InterPro" id="IPR003848">
    <property type="entry name" value="DUF218"/>
</dbReference>
<gene>
    <name evidence="3" type="ORF">A3C07_03655</name>
</gene>
<dbReference type="AlphaFoldDB" id="A0A1G2KJ11"/>
<dbReference type="PANTHER" id="PTHR30336">
    <property type="entry name" value="INNER MEMBRANE PROTEIN, PROBABLE PERMEASE"/>
    <property type="match status" value="1"/>
</dbReference>
<dbReference type="Pfam" id="PF02698">
    <property type="entry name" value="DUF218"/>
    <property type="match status" value="1"/>
</dbReference>
<evidence type="ECO:0000313" key="4">
    <source>
        <dbReference type="Proteomes" id="UP000179023"/>
    </source>
</evidence>
<keyword evidence="1" id="KW-0472">Membrane</keyword>
<name>A0A1G2KJ11_9BACT</name>
<sequence length="225" mass="25011">MILKNIKRLVFRIRFCRFLAWGLGLLIAFVLATNLIIYAGTKAYIYNTVADAPSAQVALIPGAAILINGGLSPIFMDRVNTAITLYEAGKVKKILVSGDNSTVSHNEVNPVRLYLLSKGIPDEDIFLDHAGFDTYSTMYRARDVFGVTSLLITTQAFHLPRAVFIARNLGMDAYGMNADVGRILFKNYAREVLADEKAVIDLMLHRKPKYLGEKIHITGDGRNYP</sequence>